<evidence type="ECO:0000313" key="3">
    <source>
        <dbReference type="EMBL" id="CCO18844.1"/>
    </source>
</evidence>
<dbReference type="GO" id="GO:0008168">
    <property type="term" value="F:methyltransferase activity"/>
    <property type="evidence" value="ECO:0007669"/>
    <property type="project" value="InterPro"/>
</dbReference>
<dbReference type="InterPro" id="IPR001214">
    <property type="entry name" value="SET_dom"/>
</dbReference>
<gene>
    <name evidence="3" type="ordered locus">Bathy12g03770</name>
</gene>
<name>K8ELJ3_9CHLO</name>
<evidence type="ECO:0000256" key="1">
    <source>
        <dbReference type="SAM" id="MobiDB-lite"/>
    </source>
</evidence>
<dbReference type="Gene3D" id="2.170.270.10">
    <property type="entry name" value="SET domain"/>
    <property type="match status" value="1"/>
</dbReference>
<accession>K8ELJ3</accession>
<dbReference type="InterPro" id="IPR046341">
    <property type="entry name" value="SET_dom_sf"/>
</dbReference>
<keyword evidence="4" id="KW-1185">Reference proteome</keyword>
<dbReference type="PANTHER" id="PTHR47436">
    <property type="entry name" value="HISTONE-LYSINE N-METHYLTRANSFERASE ATXR2"/>
    <property type="match status" value="1"/>
</dbReference>
<dbReference type="Proteomes" id="UP000198341">
    <property type="component" value="Chromosome 12"/>
</dbReference>
<protein>
    <recommendedName>
        <fullName evidence="2">SET domain-containing protein</fullName>
    </recommendedName>
</protein>
<reference evidence="3 4" key="1">
    <citation type="submission" date="2011-10" db="EMBL/GenBank/DDBJ databases">
        <authorList>
            <person name="Genoscope - CEA"/>
        </authorList>
    </citation>
    <scope>NUCLEOTIDE SEQUENCE [LARGE SCALE GENOMIC DNA]</scope>
    <source>
        <strain evidence="3 4">RCC 1105</strain>
    </source>
</reference>
<evidence type="ECO:0000259" key="2">
    <source>
        <dbReference type="PROSITE" id="PS50280"/>
    </source>
</evidence>
<dbReference type="AlphaFoldDB" id="K8ELJ3"/>
<feature type="region of interest" description="Disordered" evidence="1">
    <location>
        <begin position="160"/>
        <end position="186"/>
    </location>
</feature>
<feature type="compositionally biased region" description="Low complexity" evidence="1">
    <location>
        <begin position="160"/>
        <end position="176"/>
    </location>
</feature>
<dbReference type="KEGG" id="bpg:Bathy12g03770"/>
<feature type="region of interest" description="Disordered" evidence="1">
    <location>
        <begin position="61"/>
        <end position="95"/>
    </location>
</feature>
<dbReference type="PANTHER" id="PTHR47436:SF1">
    <property type="entry name" value="SET DOMAIN-CONTAINING PROTEIN"/>
    <property type="match status" value="1"/>
</dbReference>
<dbReference type="Pfam" id="PF00856">
    <property type="entry name" value="SET"/>
    <property type="match status" value="1"/>
</dbReference>
<proteinExistence type="predicted"/>
<dbReference type="EMBL" id="FO082267">
    <property type="protein sequence ID" value="CCO18844.1"/>
    <property type="molecule type" value="Genomic_DNA"/>
</dbReference>
<dbReference type="eggNOG" id="KOG2084">
    <property type="taxonomic scope" value="Eukaryota"/>
</dbReference>
<dbReference type="CDD" id="cd20071">
    <property type="entry name" value="SET_SMYD"/>
    <property type="match status" value="1"/>
</dbReference>
<dbReference type="GeneID" id="19012489"/>
<dbReference type="SUPFAM" id="SSF82199">
    <property type="entry name" value="SET domain"/>
    <property type="match status" value="1"/>
</dbReference>
<dbReference type="STRING" id="41875.K8ELJ3"/>
<dbReference type="InterPro" id="IPR044237">
    <property type="entry name" value="ATXR2-like"/>
</dbReference>
<dbReference type="RefSeq" id="XP_007509729.1">
    <property type="nucleotide sequence ID" value="XM_007509667.1"/>
</dbReference>
<dbReference type="OrthoDB" id="5945798at2759"/>
<organism evidence="3 4">
    <name type="scientific">Bathycoccus prasinos</name>
    <dbReference type="NCBI Taxonomy" id="41875"/>
    <lineage>
        <taxon>Eukaryota</taxon>
        <taxon>Viridiplantae</taxon>
        <taxon>Chlorophyta</taxon>
        <taxon>Mamiellophyceae</taxon>
        <taxon>Mamiellales</taxon>
        <taxon>Bathycoccaceae</taxon>
        <taxon>Bathycoccus</taxon>
    </lineage>
</organism>
<feature type="domain" description="SET" evidence="2">
    <location>
        <begin position="307"/>
        <end position="487"/>
    </location>
</feature>
<feature type="compositionally biased region" description="Low complexity" evidence="1">
    <location>
        <begin position="74"/>
        <end position="89"/>
    </location>
</feature>
<sequence length="528" mass="58517">MLSSEASSTAASQIEILLKPSDVNTEAKYYEKLIRRGIEECGHETFSNVCVQRHHHTPAAVASGVISPPPPPAADVANNNNSSNHSNMSGGKNRGKGLYATRDFIVGDRVLIEPPLVAMQHERNRNDAIVCSFCFRYVGSIEKQIGQRLFHQLSSAQEKLQQQKEQQMEATTAGDAAAEESARRSGDLDVLNSMASVGEPKLPLADQCFPLPTERACVGGCYREIFCSNECAQNAWNSHERAMCIGNKSGDQDEQAKNRASMMHQFIEHAKDTNDIFILAAKVVAMVTENASLALSDASNNITFLGEALEVAWEPFSRVQKAIWWDIVAIPSDVEEKDEESFRQQLIELASGSLELLCKAWPDRAQAFPGLFSLPVWGAIVGMFELNNLELVVESPVENYFLAVDGLADENQKMAILPQTQPFLDALDVKYDIPCLGTALFALQSNCNHDCDPNCHPFKDETDINGSCVLVARKPIRKGEELTISYLEDDQLDWSRRQDALSDYGFVCRCARCESEVSQTRGRQKMKM</sequence>
<dbReference type="PROSITE" id="PS50280">
    <property type="entry name" value="SET"/>
    <property type="match status" value="1"/>
</dbReference>
<evidence type="ECO:0000313" key="4">
    <source>
        <dbReference type="Proteomes" id="UP000198341"/>
    </source>
</evidence>